<evidence type="ECO:0000313" key="2">
    <source>
        <dbReference type="Proteomes" id="UP001280121"/>
    </source>
</evidence>
<organism evidence="1 2">
    <name type="scientific">Dipteronia dyeriana</name>
    <dbReference type="NCBI Taxonomy" id="168575"/>
    <lineage>
        <taxon>Eukaryota</taxon>
        <taxon>Viridiplantae</taxon>
        <taxon>Streptophyta</taxon>
        <taxon>Embryophyta</taxon>
        <taxon>Tracheophyta</taxon>
        <taxon>Spermatophyta</taxon>
        <taxon>Magnoliopsida</taxon>
        <taxon>eudicotyledons</taxon>
        <taxon>Gunneridae</taxon>
        <taxon>Pentapetalae</taxon>
        <taxon>rosids</taxon>
        <taxon>malvids</taxon>
        <taxon>Sapindales</taxon>
        <taxon>Sapindaceae</taxon>
        <taxon>Hippocastanoideae</taxon>
        <taxon>Acereae</taxon>
        <taxon>Dipteronia</taxon>
    </lineage>
</organism>
<proteinExistence type="predicted"/>
<evidence type="ECO:0000313" key="1">
    <source>
        <dbReference type="EMBL" id="KAK2654613.1"/>
    </source>
</evidence>
<reference evidence="1" key="1">
    <citation type="journal article" date="2023" name="Plant J.">
        <title>Genome sequences and population genomics provide insights into the demographic history, inbreeding, and mutation load of two 'living fossil' tree species of Dipteronia.</title>
        <authorList>
            <person name="Feng Y."/>
            <person name="Comes H.P."/>
            <person name="Chen J."/>
            <person name="Zhu S."/>
            <person name="Lu R."/>
            <person name="Zhang X."/>
            <person name="Li P."/>
            <person name="Qiu J."/>
            <person name="Olsen K.M."/>
            <person name="Qiu Y."/>
        </authorList>
    </citation>
    <scope>NUCLEOTIDE SEQUENCE</scope>
    <source>
        <strain evidence="1">KIB01</strain>
    </source>
</reference>
<name>A0AAE0CL69_9ROSI</name>
<protein>
    <submittedName>
        <fullName evidence="1">Uncharacterized protein</fullName>
    </submittedName>
</protein>
<keyword evidence="2" id="KW-1185">Reference proteome</keyword>
<dbReference type="AlphaFoldDB" id="A0AAE0CL69"/>
<comment type="caution">
    <text evidence="1">The sequence shown here is derived from an EMBL/GenBank/DDBJ whole genome shotgun (WGS) entry which is preliminary data.</text>
</comment>
<dbReference type="EMBL" id="JANJYI010000004">
    <property type="protein sequence ID" value="KAK2654613.1"/>
    <property type="molecule type" value="Genomic_DNA"/>
</dbReference>
<sequence>MIPKLLWKGICLPKVDLFMWQLLKDPMKSKKKRITDWKPPVDDHLKFNMDESVLDKPGPVGVGEVIYESRVFNSFADSLAKMGANFDGDFMEWGDV</sequence>
<accession>A0AAE0CL69</accession>
<gene>
    <name evidence="1" type="ORF">Ddye_014469</name>
</gene>
<dbReference type="Proteomes" id="UP001280121">
    <property type="component" value="Unassembled WGS sequence"/>
</dbReference>